<sequence length="384" mass="42774">MTTDFSAGSIPVTYREVYAICSHNDEPIHKDVYQKLLAQCKLSSDILRVIWNLVGPVEGTVTRTNLYKTLALVAWAQQGKKPSNKLFETFNGKAVRILDGTMQTKKELNTSWTVCDTNGSAVRTGAENDKDNGRGRVDILVEDVEDSMAVLLDDTLGSDSSDNSVITVVGDGVKDFHISRKRINSAKLQYFADNLSDISSGDELNNVYRASSSEPGPFHGSVESDGLYKPSEEDDEHNGEESAENCKKDITIEVSVDEPETASYNNVIWSLLTNTDVPRLNIPCDTQCVTDASIAKNSSTVETFNKFFPRSLFTFIADCTNQRIKQYNRDKRKSASLTYAGEVMITIECTLVMCYNKVPKLRHYWSSHRSLGNRMIKGAISKNR</sequence>
<reference evidence="1" key="1">
    <citation type="submission" date="2022-04" db="EMBL/GenBank/DDBJ databases">
        <title>Chromosome-scale genome assembly of Holotrichia oblita Faldermann.</title>
        <authorList>
            <person name="Rongchong L."/>
        </authorList>
    </citation>
    <scope>NUCLEOTIDE SEQUENCE</scope>
    <source>
        <strain evidence="1">81SQS9</strain>
    </source>
</reference>
<accession>A0ACB9SL10</accession>
<protein>
    <submittedName>
        <fullName evidence="1">Transposase is4</fullName>
    </submittedName>
</protein>
<dbReference type="Proteomes" id="UP001056778">
    <property type="component" value="Chromosome 8"/>
</dbReference>
<evidence type="ECO:0000313" key="2">
    <source>
        <dbReference type="Proteomes" id="UP001056778"/>
    </source>
</evidence>
<comment type="caution">
    <text evidence="1">The sequence shown here is derived from an EMBL/GenBank/DDBJ whole genome shotgun (WGS) entry which is preliminary data.</text>
</comment>
<name>A0ACB9SL10_HOLOL</name>
<evidence type="ECO:0000313" key="1">
    <source>
        <dbReference type="EMBL" id="KAI4455813.1"/>
    </source>
</evidence>
<organism evidence="1 2">
    <name type="scientific">Holotrichia oblita</name>
    <name type="common">Chafer beetle</name>
    <dbReference type="NCBI Taxonomy" id="644536"/>
    <lineage>
        <taxon>Eukaryota</taxon>
        <taxon>Metazoa</taxon>
        <taxon>Ecdysozoa</taxon>
        <taxon>Arthropoda</taxon>
        <taxon>Hexapoda</taxon>
        <taxon>Insecta</taxon>
        <taxon>Pterygota</taxon>
        <taxon>Neoptera</taxon>
        <taxon>Endopterygota</taxon>
        <taxon>Coleoptera</taxon>
        <taxon>Polyphaga</taxon>
        <taxon>Scarabaeiformia</taxon>
        <taxon>Scarabaeidae</taxon>
        <taxon>Melolonthinae</taxon>
        <taxon>Holotrichia</taxon>
    </lineage>
</organism>
<keyword evidence="2" id="KW-1185">Reference proteome</keyword>
<gene>
    <name evidence="1" type="ORF">MML48_8g00011337</name>
</gene>
<proteinExistence type="predicted"/>
<dbReference type="EMBL" id="CM043022">
    <property type="protein sequence ID" value="KAI4455813.1"/>
    <property type="molecule type" value="Genomic_DNA"/>
</dbReference>